<dbReference type="Proteomes" id="UP000191680">
    <property type="component" value="Unassembled WGS sequence"/>
</dbReference>
<comment type="caution">
    <text evidence="2">The sequence shown here is derived from an EMBL/GenBank/DDBJ whole genome shotgun (WGS) entry which is preliminary data.</text>
</comment>
<reference evidence="2 3" key="1">
    <citation type="submission" date="2016-12" db="EMBL/GenBank/DDBJ databases">
        <authorList>
            <person name="Song W.-J."/>
            <person name="Kurnit D.M."/>
        </authorList>
    </citation>
    <scope>NUCLEOTIDE SEQUENCE [LARGE SCALE GENOMIC DNA]</scope>
    <source>
        <strain evidence="2 3">HSG9</strain>
    </source>
</reference>
<proteinExistence type="predicted"/>
<dbReference type="AlphaFoldDB" id="A0A1V6LWH4"/>
<keyword evidence="3" id="KW-1185">Reference proteome</keyword>
<gene>
    <name evidence="2" type="ORF">BUL40_02705</name>
</gene>
<keyword evidence="1" id="KW-0732">Signal</keyword>
<evidence type="ECO:0000256" key="1">
    <source>
        <dbReference type="SAM" id="SignalP"/>
    </source>
</evidence>
<feature type="chain" id="PRO_5010748010" description="Beta-lactamase-inhibitor-like PepSY-like domain-containing protein" evidence="1">
    <location>
        <begin position="21"/>
        <end position="99"/>
    </location>
</feature>
<accession>A0A1V6LWH4</accession>
<dbReference type="SUPFAM" id="SSF160574">
    <property type="entry name" value="BT0923-like"/>
    <property type="match status" value="1"/>
</dbReference>
<dbReference type="RefSeq" id="WP_010516395.1">
    <property type="nucleotide sequence ID" value="NZ_AFOE01000003.1"/>
</dbReference>
<sequence length="99" mass="10445">MKKLLFATALAIGSLSAVSAATATLHDGIMSEVIAEDFKEIAVADLPAAVTDALEADFAGATINKAYVNEKEEYKLEITAADGSMETLYADAEGNWLDM</sequence>
<dbReference type="EMBL" id="MTBC01000001">
    <property type="protein sequence ID" value="OQD44478.1"/>
    <property type="molecule type" value="Genomic_DNA"/>
</dbReference>
<evidence type="ECO:0000313" key="2">
    <source>
        <dbReference type="EMBL" id="OQD44478.1"/>
    </source>
</evidence>
<organism evidence="2 3">
    <name type="scientific">Croceivirga radicis</name>
    <dbReference type="NCBI Taxonomy" id="1929488"/>
    <lineage>
        <taxon>Bacteria</taxon>
        <taxon>Pseudomonadati</taxon>
        <taxon>Bacteroidota</taxon>
        <taxon>Flavobacteriia</taxon>
        <taxon>Flavobacteriales</taxon>
        <taxon>Flavobacteriaceae</taxon>
        <taxon>Croceivirga</taxon>
    </lineage>
</organism>
<protein>
    <recommendedName>
        <fullName evidence="4">Beta-lactamase-inhibitor-like PepSY-like domain-containing protein</fullName>
    </recommendedName>
</protein>
<evidence type="ECO:0008006" key="4">
    <source>
        <dbReference type="Google" id="ProtNLM"/>
    </source>
</evidence>
<name>A0A1V6LWH4_9FLAO</name>
<evidence type="ECO:0000313" key="3">
    <source>
        <dbReference type="Proteomes" id="UP000191680"/>
    </source>
</evidence>
<feature type="signal peptide" evidence="1">
    <location>
        <begin position="1"/>
        <end position="20"/>
    </location>
</feature>
<dbReference type="OrthoDB" id="1099258at2"/>